<name>A0A6C0BJD6_9ZZZZ</name>
<dbReference type="AlphaFoldDB" id="A0A6C0BJD6"/>
<keyword evidence="4" id="KW-0677">Repeat</keyword>
<dbReference type="InterPro" id="IPR034294">
    <property type="entry name" value="Aquaporin_transptr"/>
</dbReference>
<dbReference type="InterPro" id="IPR000425">
    <property type="entry name" value="MIP"/>
</dbReference>
<dbReference type="PANTHER" id="PTHR45665:SF9">
    <property type="entry name" value="AQUAPORIN-8"/>
    <property type="match status" value="1"/>
</dbReference>
<evidence type="ECO:0000256" key="4">
    <source>
        <dbReference type="ARBA" id="ARBA00022737"/>
    </source>
</evidence>
<dbReference type="EMBL" id="MN739162">
    <property type="protein sequence ID" value="QHS91528.1"/>
    <property type="molecule type" value="Genomic_DNA"/>
</dbReference>
<evidence type="ECO:0000313" key="8">
    <source>
        <dbReference type="EMBL" id="QHS91528.1"/>
    </source>
</evidence>
<proteinExistence type="predicted"/>
<evidence type="ECO:0000256" key="2">
    <source>
        <dbReference type="ARBA" id="ARBA00022448"/>
    </source>
</evidence>
<keyword evidence="5 7" id="KW-1133">Transmembrane helix</keyword>
<evidence type="ECO:0000256" key="6">
    <source>
        <dbReference type="ARBA" id="ARBA00023136"/>
    </source>
</evidence>
<evidence type="ECO:0000256" key="7">
    <source>
        <dbReference type="SAM" id="Phobius"/>
    </source>
</evidence>
<dbReference type="InterPro" id="IPR023271">
    <property type="entry name" value="Aquaporin-like"/>
</dbReference>
<keyword evidence="6 7" id="KW-0472">Membrane</keyword>
<dbReference type="SUPFAM" id="SSF81338">
    <property type="entry name" value="Aquaporin-like"/>
    <property type="match status" value="1"/>
</dbReference>
<dbReference type="GO" id="GO:0019755">
    <property type="term" value="P:one-carbon compound transport"/>
    <property type="evidence" value="ECO:0007669"/>
    <property type="project" value="UniProtKB-ARBA"/>
</dbReference>
<dbReference type="Pfam" id="PF00230">
    <property type="entry name" value="MIP"/>
    <property type="match status" value="1"/>
</dbReference>
<dbReference type="GO" id="GO:0015250">
    <property type="term" value="F:water channel activity"/>
    <property type="evidence" value="ECO:0007669"/>
    <property type="project" value="TreeGrafter"/>
</dbReference>
<feature type="transmembrane region" description="Helical" evidence="7">
    <location>
        <begin position="37"/>
        <end position="62"/>
    </location>
</feature>
<dbReference type="PANTHER" id="PTHR45665">
    <property type="entry name" value="AQUAPORIN-8"/>
    <property type="match status" value="1"/>
</dbReference>
<dbReference type="Gene3D" id="1.20.1080.10">
    <property type="entry name" value="Glycerol uptake facilitator protein"/>
    <property type="match status" value="1"/>
</dbReference>
<sequence length="102" mass="10583">MDGQITLPMKLGVEFVGTIFFLSVIVSTGNWAAIGGALALCAFLGGGISGGHFNPAVTFMFYMKDTIPLTDAGLYVVAQLAGAAVALAAYQNLVVKRIANSR</sequence>
<organism evidence="8">
    <name type="scientific">viral metagenome</name>
    <dbReference type="NCBI Taxonomy" id="1070528"/>
    <lineage>
        <taxon>unclassified sequences</taxon>
        <taxon>metagenomes</taxon>
        <taxon>organismal metagenomes</taxon>
    </lineage>
</organism>
<reference evidence="8" key="1">
    <citation type="journal article" date="2020" name="Nature">
        <title>Giant virus diversity and host interactions through global metagenomics.</title>
        <authorList>
            <person name="Schulz F."/>
            <person name="Roux S."/>
            <person name="Paez-Espino D."/>
            <person name="Jungbluth S."/>
            <person name="Walsh D.A."/>
            <person name="Denef V.J."/>
            <person name="McMahon K.D."/>
            <person name="Konstantinidis K.T."/>
            <person name="Eloe-Fadrosh E.A."/>
            <person name="Kyrpides N.C."/>
            <person name="Woyke T."/>
        </authorList>
    </citation>
    <scope>NUCLEOTIDE SEQUENCE</scope>
    <source>
        <strain evidence="8">GVMAG-M-3300013006-15</strain>
    </source>
</reference>
<feature type="transmembrane region" description="Helical" evidence="7">
    <location>
        <begin position="12"/>
        <end position="31"/>
    </location>
</feature>
<evidence type="ECO:0008006" key="9">
    <source>
        <dbReference type="Google" id="ProtNLM"/>
    </source>
</evidence>
<evidence type="ECO:0000256" key="5">
    <source>
        <dbReference type="ARBA" id="ARBA00022989"/>
    </source>
</evidence>
<comment type="subcellular location">
    <subcellularLocation>
        <location evidence="1">Endomembrane system</location>
        <topology evidence="1">Multi-pass membrane protein</topology>
    </subcellularLocation>
</comment>
<dbReference type="GO" id="GO:0016020">
    <property type="term" value="C:membrane"/>
    <property type="evidence" value="ECO:0007669"/>
    <property type="project" value="InterPro"/>
</dbReference>
<dbReference type="GO" id="GO:0012505">
    <property type="term" value="C:endomembrane system"/>
    <property type="evidence" value="ECO:0007669"/>
    <property type="project" value="UniProtKB-SubCell"/>
</dbReference>
<dbReference type="GO" id="GO:0005737">
    <property type="term" value="C:cytoplasm"/>
    <property type="evidence" value="ECO:0007669"/>
    <property type="project" value="UniProtKB-ARBA"/>
</dbReference>
<keyword evidence="3 7" id="KW-0812">Transmembrane</keyword>
<protein>
    <recommendedName>
        <fullName evidence="9">Major intrinsic protein</fullName>
    </recommendedName>
</protein>
<feature type="transmembrane region" description="Helical" evidence="7">
    <location>
        <begin position="74"/>
        <end position="93"/>
    </location>
</feature>
<evidence type="ECO:0000256" key="1">
    <source>
        <dbReference type="ARBA" id="ARBA00004127"/>
    </source>
</evidence>
<accession>A0A6C0BJD6</accession>
<evidence type="ECO:0000256" key="3">
    <source>
        <dbReference type="ARBA" id="ARBA00022692"/>
    </source>
</evidence>
<keyword evidence="2" id="KW-0813">Transport</keyword>